<feature type="active site" description="Proton donor/acceptor" evidence="7">
    <location>
        <position position="90"/>
    </location>
</feature>
<dbReference type="SUPFAM" id="SSF51569">
    <property type="entry name" value="Aldolase"/>
    <property type="match status" value="1"/>
</dbReference>
<dbReference type="CDD" id="cd00959">
    <property type="entry name" value="DeoC"/>
    <property type="match status" value="1"/>
</dbReference>
<dbReference type="EC" id="4.1.2.4" evidence="7"/>
<dbReference type="PATRIC" id="fig|656366.3.peg.181"/>
<comment type="function">
    <text evidence="6 7">Catalyzes a reversible aldol reaction between acetaldehyde and D-glyceraldehyde 3-phosphate to generate 2-deoxy-D-ribose 5-phosphate.</text>
</comment>
<dbReference type="InterPro" id="IPR002915">
    <property type="entry name" value="DeoC/FbaB/LacD_aldolase"/>
</dbReference>
<dbReference type="GO" id="GO:0004139">
    <property type="term" value="F:deoxyribose-phosphate aldolase activity"/>
    <property type="evidence" value="ECO:0007669"/>
    <property type="project" value="UniProtKB-UniRule"/>
</dbReference>
<dbReference type="GO" id="GO:0016052">
    <property type="term" value="P:carbohydrate catabolic process"/>
    <property type="evidence" value="ECO:0007669"/>
    <property type="project" value="TreeGrafter"/>
</dbReference>
<evidence type="ECO:0000256" key="1">
    <source>
        <dbReference type="ARBA" id="ARBA00010936"/>
    </source>
</evidence>
<dbReference type="Proteomes" id="UP000062833">
    <property type="component" value="Chromosome"/>
</dbReference>
<dbReference type="OrthoDB" id="6579831at2"/>
<evidence type="ECO:0000256" key="7">
    <source>
        <dbReference type="HAMAP-Rule" id="MF_00114"/>
    </source>
</evidence>
<accession>A0A0M4QDS9</accession>
<dbReference type="Gene3D" id="3.20.20.70">
    <property type="entry name" value="Aldolase class I"/>
    <property type="match status" value="1"/>
</dbReference>
<reference evidence="9" key="1">
    <citation type="submission" date="2015-09" db="EMBL/GenBank/DDBJ databases">
        <title>Complete genome of Arthrobacter alpinus strain R3.8.</title>
        <authorList>
            <person name="See-Too W.S."/>
            <person name="Chan K.G."/>
        </authorList>
    </citation>
    <scope>NUCLEOTIDE SEQUENCE [LARGE SCALE GENOMIC DNA]</scope>
    <source>
        <strain evidence="9">R3.8</strain>
    </source>
</reference>
<keyword evidence="3 7" id="KW-0456">Lyase</keyword>
<dbReference type="SMART" id="SM01133">
    <property type="entry name" value="DeoC"/>
    <property type="match status" value="1"/>
</dbReference>
<keyword evidence="4 7" id="KW-0704">Schiff base</keyword>
<evidence type="ECO:0000313" key="8">
    <source>
        <dbReference type="EMBL" id="ALE91242.1"/>
    </source>
</evidence>
<dbReference type="HAMAP" id="MF_00114">
    <property type="entry name" value="DeoC_type1"/>
    <property type="match status" value="1"/>
</dbReference>
<evidence type="ECO:0000256" key="4">
    <source>
        <dbReference type="ARBA" id="ARBA00023270"/>
    </source>
</evidence>
<dbReference type="InterPro" id="IPR011343">
    <property type="entry name" value="DeoC"/>
</dbReference>
<comment type="catalytic activity">
    <reaction evidence="5 7">
        <text>2-deoxy-D-ribose 5-phosphate = D-glyceraldehyde 3-phosphate + acetaldehyde</text>
        <dbReference type="Rhea" id="RHEA:12821"/>
        <dbReference type="ChEBI" id="CHEBI:15343"/>
        <dbReference type="ChEBI" id="CHEBI:59776"/>
        <dbReference type="ChEBI" id="CHEBI:62877"/>
        <dbReference type="EC" id="4.1.2.4"/>
    </reaction>
</comment>
<evidence type="ECO:0000256" key="3">
    <source>
        <dbReference type="ARBA" id="ARBA00023239"/>
    </source>
</evidence>
<dbReference type="Pfam" id="PF01791">
    <property type="entry name" value="DeoC"/>
    <property type="match status" value="1"/>
</dbReference>
<evidence type="ECO:0000313" key="9">
    <source>
        <dbReference type="Proteomes" id="UP000062833"/>
    </source>
</evidence>
<dbReference type="InterPro" id="IPR028581">
    <property type="entry name" value="DeoC_typeI"/>
</dbReference>
<feature type="active site" description="Proton donor/acceptor" evidence="7">
    <location>
        <position position="183"/>
    </location>
</feature>
<dbReference type="FunFam" id="3.20.20.70:FF:000044">
    <property type="entry name" value="Deoxyribose-phosphate aldolase"/>
    <property type="match status" value="1"/>
</dbReference>
<feature type="active site" description="Schiff-base intermediate with acetaldehyde" evidence="7">
    <location>
        <position position="153"/>
    </location>
</feature>
<dbReference type="GO" id="GO:0006018">
    <property type="term" value="P:2-deoxyribose 1-phosphate catabolic process"/>
    <property type="evidence" value="ECO:0007669"/>
    <property type="project" value="UniProtKB-UniRule"/>
</dbReference>
<protein>
    <recommendedName>
        <fullName evidence="7">Deoxyribose-phosphate aldolase</fullName>
        <shortName evidence="7">DERA</shortName>
        <ecNumber evidence="7">4.1.2.4</ecNumber>
    </recommendedName>
    <alternativeName>
        <fullName evidence="7">2-deoxy-D-ribose 5-phosphate aldolase</fullName>
    </alternativeName>
    <alternativeName>
        <fullName evidence="7">Phosphodeoxyriboaldolase</fullName>
        <shortName evidence="7">Deoxyriboaldolase</shortName>
    </alternativeName>
</protein>
<name>A0A0M4QDS9_9MICC</name>
<dbReference type="PIRSF" id="PIRSF001357">
    <property type="entry name" value="DeoC"/>
    <property type="match status" value="1"/>
</dbReference>
<organism evidence="8 9">
    <name type="scientific">Arthrobacter alpinus</name>
    <dbReference type="NCBI Taxonomy" id="656366"/>
    <lineage>
        <taxon>Bacteria</taxon>
        <taxon>Bacillati</taxon>
        <taxon>Actinomycetota</taxon>
        <taxon>Actinomycetes</taxon>
        <taxon>Micrococcales</taxon>
        <taxon>Micrococcaceae</taxon>
        <taxon>Arthrobacter</taxon>
    </lineage>
</organism>
<evidence type="ECO:0000256" key="5">
    <source>
        <dbReference type="ARBA" id="ARBA00048791"/>
    </source>
</evidence>
<dbReference type="RefSeq" id="WP_062004840.1">
    <property type="nucleotide sequence ID" value="NZ_CP012677.1"/>
</dbReference>
<dbReference type="GO" id="GO:0005737">
    <property type="term" value="C:cytoplasm"/>
    <property type="evidence" value="ECO:0007669"/>
    <property type="project" value="UniProtKB-SubCell"/>
</dbReference>
<keyword evidence="9" id="KW-1185">Reference proteome</keyword>
<dbReference type="InterPro" id="IPR013785">
    <property type="entry name" value="Aldolase_TIM"/>
</dbReference>
<dbReference type="NCBIfam" id="TIGR00126">
    <property type="entry name" value="deoC"/>
    <property type="match status" value="1"/>
</dbReference>
<comment type="pathway">
    <text evidence="7">Carbohydrate degradation; 2-deoxy-D-ribose 1-phosphate degradation; D-glyceraldehyde 3-phosphate and acetaldehyde from 2-deoxy-alpha-D-ribose 1-phosphate: step 2/2.</text>
</comment>
<dbReference type="KEGG" id="aaq:AOC05_00830"/>
<comment type="subcellular location">
    <subcellularLocation>
        <location evidence="7">Cytoplasm</location>
    </subcellularLocation>
</comment>
<dbReference type="PANTHER" id="PTHR10889:SF1">
    <property type="entry name" value="DEOXYRIBOSE-PHOSPHATE ALDOLASE"/>
    <property type="match status" value="1"/>
</dbReference>
<dbReference type="PANTHER" id="PTHR10889">
    <property type="entry name" value="DEOXYRIBOSE-PHOSPHATE ALDOLASE"/>
    <property type="match status" value="1"/>
</dbReference>
<comment type="similarity">
    <text evidence="1 7">Belongs to the DeoC/FbaB aldolase family. DeoC type 1 subfamily.</text>
</comment>
<proteinExistence type="inferred from homology"/>
<dbReference type="GO" id="GO:0009264">
    <property type="term" value="P:deoxyribonucleotide catabolic process"/>
    <property type="evidence" value="ECO:0007669"/>
    <property type="project" value="UniProtKB-UniRule"/>
</dbReference>
<dbReference type="AlphaFoldDB" id="A0A0M4QDS9"/>
<dbReference type="UniPathway" id="UPA00002">
    <property type="reaction ID" value="UER00468"/>
</dbReference>
<evidence type="ECO:0000256" key="2">
    <source>
        <dbReference type="ARBA" id="ARBA00022490"/>
    </source>
</evidence>
<gene>
    <name evidence="7" type="primary">deoC</name>
    <name evidence="8" type="ORF">AOC05_00830</name>
</gene>
<evidence type="ECO:0000256" key="6">
    <source>
        <dbReference type="ARBA" id="ARBA00056337"/>
    </source>
</evidence>
<dbReference type="EMBL" id="CP012677">
    <property type="protein sequence ID" value="ALE91242.1"/>
    <property type="molecule type" value="Genomic_DNA"/>
</dbReference>
<keyword evidence="2 7" id="KW-0963">Cytoplasm</keyword>
<sequence>MTKLTPQLLSSMVDHTFLQSTGTQAEAETAAADAARLGAYSVCVSPSMLPLTTPTVKITAVCGFPSGKHRSSIKAAEAQSAVQDGADEIDMVIDVGAALSGDFDAVRRDIATVRAAVPAPTVLKVILETAALTDDQIVRCCEIAESCGADYVKTSTGFHPAGGATVHAVELMSKTVGQRIGIKASGGIRDWAAAQAMVDAGATRLGLSGTERVLQGGTATGY</sequence>